<reference evidence="1" key="2">
    <citation type="submission" date="2021-09" db="EMBL/GenBank/DDBJ databases">
        <authorList>
            <person name="Gilroy R."/>
        </authorList>
    </citation>
    <scope>NUCLEOTIDE SEQUENCE</scope>
    <source>
        <strain evidence="1">CHK193-16274</strain>
    </source>
</reference>
<name>A0A921GDI9_9FIRM</name>
<evidence type="ECO:0000313" key="2">
    <source>
        <dbReference type="Proteomes" id="UP000749320"/>
    </source>
</evidence>
<dbReference type="Proteomes" id="UP000749320">
    <property type="component" value="Unassembled WGS sequence"/>
</dbReference>
<reference evidence="1" key="1">
    <citation type="journal article" date="2021" name="PeerJ">
        <title>Extensive microbial diversity within the chicken gut microbiome revealed by metagenomics and culture.</title>
        <authorList>
            <person name="Gilroy R."/>
            <person name="Ravi A."/>
            <person name="Getino M."/>
            <person name="Pursley I."/>
            <person name="Horton D.L."/>
            <person name="Alikhan N.F."/>
            <person name="Baker D."/>
            <person name="Gharbi K."/>
            <person name="Hall N."/>
            <person name="Watson M."/>
            <person name="Adriaenssens E.M."/>
            <person name="Foster-Nyarko E."/>
            <person name="Jarju S."/>
            <person name="Secka A."/>
            <person name="Antonio M."/>
            <person name="Oren A."/>
            <person name="Chaudhuri R.R."/>
            <person name="La Ragione R."/>
            <person name="Hildebrand F."/>
            <person name="Pallen M.J."/>
        </authorList>
    </citation>
    <scope>NUCLEOTIDE SEQUENCE</scope>
    <source>
        <strain evidence="1">CHK193-16274</strain>
    </source>
</reference>
<evidence type="ECO:0008006" key="3">
    <source>
        <dbReference type="Google" id="ProtNLM"/>
    </source>
</evidence>
<dbReference type="EMBL" id="DYWV01000378">
    <property type="protein sequence ID" value="HJF41462.1"/>
    <property type="molecule type" value="Genomic_DNA"/>
</dbReference>
<comment type="caution">
    <text evidence="1">The sequence shown here is derived from an EMBL/GenBank/DDBJ whole genome shotgun (WGS) entry which is preliminary data.</text>
</comment>
<dbReference type="AlphaFoldDB" id="A0A921GDI9"/>
<gene>
    <name evidence="1" type="ORF">K8V91_11115</name>
</gene>
<accession>A0A921GDI9</accession>
<protein>
    <recommendedName>
        <fullName evidence="3">Chitin-binding type-3 domain-containing protein</fullName>
    </recommendedName>
</protein>
<sequence>MYEIIKNVILSKNYKLEDMLNKIDTLWLESKISDEEKTSLISLARDNALAENSYKPLQEQIDKAFEMISELKETVETNAIGLTALKDAVEKLGGKVEIPQAPVEEEYPPFVKPEGAHDAYQKGAGITFNGEKYESLIDNNVWAPDVYPQGWKKVEETENTETGVVDNE</sequence>
<evidence type="ECO:0000313" key="1">
    <source>
        <dbReference type="EMBL" id="HJF41462.1"/>
    </source>
</evidence>
<organism evidence="1 2">
    <name type="scientific">Thomasclavelia spiroformis</name>
    <dbReference type="NCBI Taxonomy" id="29348"/>
    <lineage>
        <taxon>Bacteria</taxon>
        <taxon>Bacillati</taxon>
        <taxon>Bacillota</taxon>
        <taxon>Erysipelotrichia</taxon>
        <taxon>Erysipelotrichales</taxon>
        <taxon>Coprobacillaceae</taxon>
        <taxon>Thomasclavelia</taxon>
    </lineage>
</organism>
<proteinExistence type="predicted"/>